<dbReference type="PANTHER" id="PTHR31975:SF1">
    <property type="entry name" value="BUD SITE SELECTION PROTEIN 7-RELATED"/>
    <property type="match status" value="1"/>
</dbReference>
<dbReference type="PANTHER" id="PTHR31975">
    <property type="entry name" value="BUD SITE SELECTION PROTEIN 7-RELATED"/>
    <property type="match status" value="1"/>
</dbReference>
<dbReference type="EMBL" id="JAPFFF010000009">
    <property type="protein sequence ID" value="KAK8883044.1"/>
    <property type="molecule type" value="Genomic_DNA"/>
</dbReference>
<feature type="region of interest" description="Disordered" evidence="1">
    <location>
        <begin position="480"/>
        <end position="499"/>
    </location>
</feature>
<evidence type="ECO:0000256" key="1">
    <source>
        <dbReference type="SAM" id="MobiDB-lite"/>
    </source>
</evidence>
<proteinExistence type="predicted"/>
<dbReference type="Pfam" id="PF09295">
    <property type="entry name" value="ChAPs"/>
    <property type="match status" value="1"/>
</dbReference>
<name>A0ABR2JW94_9EUKA</name>
<organism evidence="2 3">
    <name type="scientific">Tritrichomonas musculus</name>
    <dbReference type="NCBI Taxonomy" id="1915356"/>
    <lineage>
        <taxon>Eukaryota</taxon>
        <taxon>Metamonada</taxon>
        <taxon>Parabasalia</taxon>
        <taxon>Tritrichomonadida</taxon>
        <taxon>Tritrichomonadidae</taxon>
        <taxon>Tritrichomonas</taxon>
    </lineage>
</organism>
<sequence>MKPLSGLVEINDDLLAERQNIIREDLIGLGPPELICLHKYQVKNTFTSYHHVCGFPMGGENEILEYFSLLLKSRPKRFFGKVRYDISESQFCIWNSFLHYDVRVIVKDKNIKSITIRTPSEYGNDNSNKGKNKNKIPKKMTASSWNELRLSSMLRFWMSPSPIFRSIYNYPYKYSPALRLITPPNFSDDDIRYIVDNHKASPELEAALACYLISTSSNIKKLKQLLTDIILPNFPRVICHFVSLFPHSCSPNLSKEFTILSNFAYQRMVDDVYLAFSSVNFAIEMNDISMCSSAIPILLNSLWASPEACCGMAKIAVYRGSASDALYFANAACFARKFRLGNPDTLDFITPKLESKKAPRARPKAIETELVASQQTDGHYYLIYKTIVSITSIASSIKIRAMLKSKFGISNNLVSSHSGSSVSRDRNVSNKSNFNKSQNKKQSNRHKNRHSSNNNRNDSTKSSSYLSSYSFDSDYDNSDSNYNSNSNSNSNSNTASRNRCSLSSITTSNLNDEYYSIKNMSISQYNNFCGYPAQPESDDSGLLFDPGVVTDSPDVPVFLRKFPMNEDFSEISSAALSDIQLRDTIMRTRRIDPSQDARKVVIVALKLCDSELFEVALNSLKKLKKDITLAELMKIRTNEGKNWSAIKIVDATLIPKMSINEYNTMILMSQISQGVLNIIEDDKNNSKK</sequence>
<comment type="caution">
    <text evidence="2">The sequence shown here is derived from an EMBL/GenBank/DDBJ whole genome shotgun (WGS) entry which is preliminary data.</text>
</comment>
<gene>
    <name evidence="2" type="ORF">M9Y10_045692</name>
</gene>
<evidence type="ECO:0000313" key="3">
    <source>
        <dbReference type="Proteomes" id="UP001470230"/>
    </source>
</evidence>
<dbReference type="InterPro" id="IPR011990">
    <property type="entry name" value="TPR-like_helical_dom_sf"/>
</dbReference>
<dbReference type="InterPro" id="IPR015374">
    <property type="entry name" value="ChAPs"/>
</dbReference>
<dbReference type="Gene3D" id="1.25.40.10">
    <property type="entry name" value="Tetratricopeptide repeat domain"/>
    <property type="match status" value="1"/>
</dbReference>
<feature type="compositionally biased region" description="Low complexity" evidence="1">
    <location>
        <begin position="451"/>
        <end position="466"/>
    </location>
</feature>
<accession>A0ABR2JW94</accession>
<feature type="region of interest" description="Disordered" evidence="1">
    <location>
        <begin position="415"/>
        <end position="466"/>
    </location>
</feature>
<evidence type="ECO:0000313" key="2">
    <source>
        <dbReference type="EMBL" id="KAK8883044.1"/>
    </source>
</evidence>
<protein>
    <submittedName>
        <fullName evidence="2">Uncharacterized protein</fullName>
    </submittedName>
</protein>
<dbReference type="Proteomes" id="UP001470230">
    <property type="component" value="Unassembled WGS sequence"/>
</dbReference>
<feature type="compositionally biased region" description="Low complexity" evidence="1">
    <location>
        <begin position="480"/>
        <end position="493"/>
    </location>
</feature>
<reference evidence="2 3" key="1">
    <citation type="submission" date="2024-04" db="EMBL/GenBank/DDBJ databases">
        <title>Tritrichomonas musculus Genome.</title>
        <authorList>
            <person name="Alves-Ferreira E."/>
            <person name="Grigg M."/>
            <person name="Lorenzi H."/>
            <person name="Galac M."/>
        </authorList>
    </citation>
    <scope>NUCLEOTIDE SEQUENCE [LARGE SCALE GENOMIC DNA]</scope>
    <source>
        <strain evidence="2 3">EAF2021</strain>
    </source>
</reference>
<feature type="compositionally biased region" description="Basic residues" evidence="1">
    <location>
        <begin position="438"/>
        <end position="450"/>
    </location>
</feature>
<keyword evidence="3" id="KW-1185">Reference proteome</keyword>